<dbReference type="Pfam" id="PF01546">
    <property type="entry name" value="Peptidase_M20"/>
    <property type="match status" value="1"/>
</dbReference>
<dbReference type="HOGENOM" id="CLU_023257_6_0_11"/>
<dbReference type="NCBIfam" id="TIGR01891">
    <property type="entry name" value="amidohydrolases"/>
    <property type="match status" value="1"/>
</dbReference>
<dbReference type="InterPro" id="IPR017439">
    <property type="entry name" value="Amidohydrolase"/>
</dbReference>
<dbReference type="Pfam" id="PF07687">
    <property type="entry name" value="M20_dimer"/>
    <property type="match status" value="1"/>
</dbReference>
<dbReference type="Gene3D" id="3.40.630.10">
    <property type="entry name" value="Zn peptidases"/>
    <property type="match status" value="1"/>
</dbReference>
<dbReference type="RefSeq" id="WP_038609682.1">
    <property type="nucleotide sequence ID" value="NZ_CP009215.1"/>
</dbReference>
<dbReference type="InterPro" id="IPR011650">
    <property type="entry name" value="Peptidase_M20_dimer"/>
</dbReference>
<dbReference type="PANTHER" id="PTHR11014">
    <property type="entry name" value="PEPTIDASE M20 FAMILY MEMBER"/>
    <property type="match status" value="1"/>
</dbReference>
<feature type="domain" description="Peptidase M20 dimerisation" evidence="2">
    <location>
        <begin position="199"/>
        <end position="293"/>
    </location>
</feature>
<dbReference type="InterPro" id="IPR002933">
    <property type="entry name" value="Peptidase_M20"/>
</dbReference>
<evidence type="ECO:0000313" key="4">
    <source>
        <dbReference type="Proteomes" id="UP000028939"/>
    </source>
</evidence>
<feature type="binding site" evidence="1">
    <location>
        <position position="150"/>
    </location>
    <ligand>
        <name>Mn(2+)</name>
        <dbReference type="ChEBI" id="CHEBI:29035"/>
        <label>2</label>
    </ligand>
</feature>
<proteinExistence type="predicted"/>
<organism evidence="3 4">
    <name type="scientific">Corynebacterium ureicelerivorans</name>
    <dbReference type="NCBI Taxonomy" id="401472"/>
    <lineage>
        <taxon>Bacteria</taxon>
        <taxon>Bacillati</taxon>
        <taxon>Actinomycetota</taxon>
        <taxon>Actinomycetes</taxon>
        <taxon>Mycobacteriales</taxon>
        <taxon>Corynebacteriaceae</taxon>
        <taxon>Corynebacterium</taxon>
    </lineage>
</organism>
<gene>
    <name evidence="3" type="ORF">CUREI_01690</name>
</gene>
<dbReference type="Proteomes" id="UP000028939">
    <property type="component" value="Chromosome"/>
</dbReference>
<accession>A0A077HIX3</accession>
<sequence>MESALAQLVGTLDATRQAREALYVWFHQHPELSLQELQTASKIRSRLDALQLSHVQVGETGTVCVLDNGPGPVVAIRADIDGLPVQERSGKPYASTATQIDAVSGHEEHVAHACGHDFHIMGVFGALEAFAANLDCWNGTLVAVFQPAEEAYAGSRVMLANGVREAMPKPDVYLGQHVLPMLPAGFVGTHPGPFMSQAFSAHIEVWGKGTHGSMPEKGVDPILLASNIVARLHTVVAREIEAKDTAVLTVGALHAGVKANVIPETAELRVNTRAYTREVSDKLRSAIIRIVRGECIAAGSPREPEITFYDEYPLTDNNPVITSRVRDAFDAYFDDEAMDLGRIPASEDFSIIPDALGVPYTYWGVGGFADWENAPGNHSPTFAPDLQPTLDRAAEAMIVAAAAWLVDEDEG</sequence>
<dbReference type="PANTHER" id="PTHR11014:SF63">
    <property type="entry name" value="METALLOPEPTIDASE, PUTATIVE (AFU_ORTHOLOGUE AFUA_6G09600)-RELATED"/>
    <property type="match status" value="1"/>
</dbReference>
<dbReference type="Gene3D" id="3.30.70.360">
    <property type="match status" value="1"/>
</dbReference>
<dbReference type="GO" id="GO:0016787">
    <property type="term" value="F:hydrolase activity"/>
    <property type="evidence" value="ECO:0007669"/>
    <property type="project" value="UniProtKB-KW"/>
</dbReference>
<dbReference type="SUPFAM" id="SSF53187">
    <property type="entry name" value="Zn-dependent exopeptidases"/>
    <property type="match status" value="1"/>
</dbReference>
<feature type="binding site" evidence="1">
    <location>
        <position position="177"/>
    </location>
    <ligand>
        <name>Mn(2+)</name>
        <dbReference type="ChEBI" id="CHEBI:29035"/>
        <label>2</label>
    </ligand>
</feature>
<dbReference type="KEGG" id="cuv:CUREI_01690"/>
<protein>
    <submittedName>
        <fullName evidence="3">Amidohydrolase</fullName>
    </submittedName>
</protein>
<feature type="binding site" evidence="1">
    <location>
        <position position="378"/>
    </location>
    <ligand>
        <name>Mn(2+)</name>
        <dbReference type="ChEBI" id="CHEBI:29035"/>
        <label>2</label>
    </ligand>
</feature>
<keyword evidence="1" id="KW-0479">Metal-binding</keyword>
<keyword evidence="1" id="KW-0464">Manganese</keyword>
<dbReference type="PIRSF" id="PIRSF005962">
    <property type="entry name" value="Pept_M20D_amidohydro"/>
    <property type="match status" value="1"/>
</dbReference>
<evidence type="ECO:0000313" key="3">
    <source>
        <dbReference type="EMBL" id="AIL96195.1"/>
    </source>
</evidence>
<dbReference type="AlphaFoldDB" id="A0A077HIX3"/>
<keyword evidence="4" id="KW-1185">Reference proteome</keyword>
<keyword evidence="3" id="KW-0378">Hydrolase</keyword>
<name>A0A077HIX3_9CORY</name>
<dbReference type="SUPFAM" id="SSF55031">
    <property type="entry name" value="Bacterial exopeptidase dimerisation domain"/>
    <property type="match status" value="1"/>
</dbReference>
<reference evidence="3 4" key="1">
    <citation type="submission" date="2014-08" db="EMBL/GenBank/DDBJ databases">
        <title>Complete genome sequence of Corynebacterium ureicelerivorans DSM 45051, a lipophilic and urea-splitting isolate from a blood culture of a septicaemia patient.</title>
        <authorList>
            <person name="Tippelt A."/>
            <person name="Albersmeier A."/>
            <person name="Brinkrolf K."/>
            <person name="Ruckert C."/>
            <person name="Tauch A."/>
        </authorList>
    </citation>
    <scope>NUCLEOTIDE SEQUENCE [LARGE SCALE GENOMIC DNA]</scope>
    <source>
        <strain evidence="3 4">IMMIB RIV-2301</strain>
    </source>
</reference>
<dbReference type="EMBL" id="CP009215">
    <property type="protein sequence ID" value="AIL96195.1"/>
    <property type="molecule type" value="Genomic_DNA"/>
</dbReference>
<evidence type="ECO:0000259" key="2">
    <source>
        <dbReference type="Pfam" id="PF07687"/>
    </source>
</evidence>
<dbReference type="OrthoDB" id="9777385at2"/>
<dbReference type="GO" id="GO:0046872">
    <property type="term" value="F:metal ion binding"/>
    <property type="evidence" value="ECO:0007669"/>
    <property type="project" value="UniProtKB-KW"/>
</dbReference>
<evidence type="ECO:0000256" key="1">
    <source>
        <dbReference type="PIRSR" id="PIRSR005962-1"/>
    </source>
</evidence>
<feature type="binding site" evidence="1">
    <location>
        <position position="116"/>
    </location>
    <ligand>
        <name>Mn(2+)</name>
        <dbReference type="ChEBI" id="CHEBI:29035"/>
        <label>2</label>
    </ligand>
</feature>
<comment type="cofactor">
    <cofactor evidence="1">
        <name>Mn(2+)</name>
        <dbReference type="ChEBI" id="CHEBI:29035"/>
    </cofactor>
    <text evidence="1">The Mn(2+) ion enhances activity.</text>
</comment>
<dbReference type="InterPro" id="IPR036264">
    <property type="entry name" value="Bact_exopeptidase_dim_dom"/>
</dbReference>
<feature type="binding site" evidence="1">
    <location>
        <position position="114"/>
    </location>
    <ligand>
        <name>Mn(2+)</name>
        <dbReference type="ChEBI" id="CHEBI:29035"/>
        <label>2</label>
    </ligand>
</feature>